<evidence type="ECO:0000313" key="1">
    <source>
        <dbReference type="EMBL" id="HIZ90446.1"/>
    </source>
</evidence>
<dbReference type="GO" id="GO:0016779">
    <property type="term" value="F:nucleotidyltransferase activity"/>
    <property type="evidence" value="ECO:0007669"/>
    <property type="project" value="UniProtKB-KW"/>
</dbReference>
<keyword evidence="1" id="KW-0418">Kinase</keyword>
<dbReference type="EMBL" id="DXAQ01000163">
    <property type="protein sequence ID" value="HIZ90446.1"/>
    <property type="molecule type" value="Genomic_DNA"/>
</dbReference>
<sequence length="127" mass="14256">MELIIGGAYNSKLDFALNHYNLNKSDFQNGAECSFDDAFSKKGIYNLHLLIRRMIESGINDYNKIIENIISSNMEVVICSEVGSGIVPLNEIDMKMREYTGRILSSISAHCTKVIRVYYGIPSIIKG</sequence>
<accession>A0A9D2GWW0</accession>
<dbReference type="Proteomes" id="UP000824176">
    <property type="component" value="Unassembled WGS sequence"/>
</dbReference>
<organism evidence="1 2">
    <name type="scientific">Candidatus Mucispirillum faecigallinarum</name>
    <dbReference type="NCBI Taxonomy" id="2838699"/>
    <lineage>
        <taxon>Bacteria</taxon>
        <taxon>Pseudomonadati</taxon>
        <taxon>Deferribacterota</taxon>
        <taxon>Deferribacteres</taxon>
        <taxon>Deferribacterales</taxon>
        <taxon>Mucispirillaceae</taxon>
        <taxon>Mucispirillum</taxon>
    </lineage>
</organism>
<reference evidence="1" key="1">
    <citation type="journal article" date="2021" name="PeerJ">
        <title>Extensive microbial diversity within the chicken gut microbiome revealed by metagenomics and culture.</title>
        <authorList>
            <person name="Gilroy R."/>
            <person name="Ravi A."/>
            <person name="Getino M."/>
            <person name="Pursley I."/>
            <person name="Horton D.L."/>
            <person name="Alikhan N.F."/>
            <person name="Baker D."/>
            <person name="Gharbi K."/>
            <person name="Hall N."/>
            <person name="Watson M."/>
            <person name="Adriaenssens E.M."/>
            <person name="Foster-Nyarko E."/>
            <person name="Jarju S."/>
            <person name="Secka A."/>
            <person name="Antonio M."/>
            <person name="Oren A."/>
            <person name="Chaudhuri R.R."/>
            <person name="La Ragione R."/>
            <person name="Hildebrand F."/>
            <person name="Pallen M.J."/>
        </authorList>
    </citation>
    <scope>NUCLEOTIDE SEQUENCE</scope>
    <source>
        <strain evidence="1">ChiW4-1371</strain>
    </source>
</reference>
<dbReference type="AlphaFoldDB" id="A0A9D2GWW0"/>
<evidence type="ECO:0000313" key="2">
    <source>
        <dbReference type="Proteomes" id="UP000824176"/>
    </source>
</evidence>
<gene>
    <name evidence="1" type="ORF">H9804_10920</name>
</gene>
<name>A0A9D2GWW0_9BACT</name>
<keyword evidence="1" id="KW-0808">Transferase</keyword>
<dbReference type="GO" id="GO:0000166">
    <property type="term" value="F:nucleotide binding"/>
    <property type="evidence" value="ECO:0007669"/>
    <property type="project" value="InterPro"/>
</dbReference>
<dbReference type="Pfam" id="PF02283">
    <property type="entry name" value="CobU"/>
    <property type="match status" value="1"/>
</dbReference>
<keyword evidence="1" id="KW-0548">Nucleotidyltransferase</keyword>
<dbReference type="GO" id="GO:0043752">
    <property type="term" value="F:adenosylcobinamide kinase activity"/>
    <property type="evidence" value="ECO:0007669"/>
    <property type="project" value="InterPro"/>
</dbReference>
<protein>
    <submittedName>
        <fullName evidence="1">Bifunctional adenosylcobinamide kinase/adenosylcobinamide-phosphate guanylyltransferase</fullName>
    </submittedName>
</protein>
<dbReference type="InterPro" id="IPR027417">
    <property type="entry name" value="P-loop_NTPase"/>
</dbReference>
<dbReference type="SUPFAM" id="SSF52540">
    <property type="entry name" value="P-loop containing nucleoside triphosphate hydrolases"/>
    <property type="match status" value="1"/>
</dbReference>
<dbReference type="InterPro" id="IPR003203">
    <property type="entry name" value="CobU/CobP"/>
</dbReference>
<reference evidence="1" key="2">
    <citation type="submission" date="2021-04" db="EMBL/GenBank/DDBJ databases">
        <authorList>
            <person name="Gilroy R."/>
        </authorList>
    </citation>
    <scope>NUCLEOTIDE SEQUENCE</scope>
    <source>
        <strain evidence="1">ChiW4-1371</strain>
    </source>
</reference>
<comment type="caution">
    <text evidence="1">The sequence shown here is derived from an EMBL/GenBank/DDBJ whole genome shotgun (WGS) entry which is preliminary data.</text>
</comment>
<dbReference type="Gene3D" id="3.40.50.300">
    <property type="entry name" value="P-loop containing nucleotide triphosphate hydrolases"/>
    <property type="match status" value="1"/>
</dbReference>
<proteinExistence type="predicted"/>
<dbReference type="GO" id="GO:0009236">
    <property type="term" value="P:cobalamin biosynthetic process"/>
    <property type="evidence" value="ECO:0007669"/>
    <property type="project" value="InterPro"/>
</dbReference>